<dbReference type="RefSeq" id="WP_008068360.1">
    <property type="nucleotide sequence ID" value="NZ_AQWK01000009.1"/>
</dbReference>
<evidence type="ECO:0000313" key="4">
    <source>
        <dbReference type="Proteomes" id="UP000004728"/>
    </source>
</evidence>
<dbReference type="InParanoid" id="F1Z4B1"/>
<name>F1Z4B1_9SPHN</name>
<keyword evidence="2" id="KW-0472">Membrane</keyword>
<comment type="caution">
    <text evidence="3">The sequence shown here is derived from an EMBL/GenBank/DDBJ whole genome shotgun (WGS) entry which is preliminary data.</text>
</comment>
<protein>
    <submittedName>
        <fullName evidence="3">Uncharacterized protein</fullName>
    </submittedName>
</protein>
<keyword evidence="2" id="KW-0812">Transmembrane</keyword>
<dbReference type="Proteomes" id="UP000004728">
    <property type="component" value="Unassembled WGS sequence"/>
</dbReference>
<dbReference type="AlphaFoldDB" id="F1Z4B1"/>
<dbReference type="STRING" id="983920.Y88_2811"/>
<evidence type="ECO:0000313" key="3">
    <source>
        <dbReference type="EMBL" id="EGD60521.1"/>
    </source>
</evidence>
<evidence type="ECO:0000256" key="1">
    <source>
        <dbReference type="SAM" id="MobiDB-lite"/>
    </source>
</evidence>
<dbReference type="EMBL" id="AEWJ01000018">
    <property type="protein sequence ID" value="EGD60521.1"/>
    <property type="molecule type" value="Genomic_DNA"/>
</dbReference>
<accession>F1Z4B1</accession>
<feature type="region of interest" description="Disordered" evidence="1">
    <location>
        <begin position="55"/>
        <end position="114"/>
    </location>
</feature>
<keyword evidence="2" id="KW-1133">Transmembrane helix</keyword>
<feature type="compositionally biased region" description="Pro residues" evidence="1">
    <location>
        <begin position="59"/>
        <end position="70"/>
    </location>
</feature>
<evidence type="ECO:0000256" key="2">
    <source>
        <dbReference type="SAM" id="Phobius"/>
    </source>
</evidence>
<dbReference type="SUPFAM" id="SSF74653">
    <property type="entry name" value="TolA/TonB C-terminal domain"/>
    <property type="match status" value="1"/>
</dbReference>
<gene>
    <name evidence="3" type="ORF">Y88_2811</name>
</gene>
<organism evidence="3 4">
    <name type="scientific">Novosphingobium nitrogenifigens DSM 19370</name>
    <dbReference type="NCBI Taxonomy" id="983920"/>
    <lineage>
        <taxon>Bacteria</taxon>
        <taxon>Pseudomonadati</taxon>
        <taxon>Pseudomonadota</taxon>
        <taxon>Alphaproteobacteria</taxon>
        <taxon>Sphingomonadales</taxon>
        <taxon>Sphingomonadaceae</taxon>
        <taxon>Novosphingobium</taxon>
    </lineage>
</organism>
<dbReference type="HOGENOM" id="CLU_1132697_0_0_5"/>
<feature type="transmembrane region" description="Helical" evidence="2">
    <location>
        <begin position="20"/>
        <end position="41"/>
    </location>
</feature>
<keyword evidence="4" id="KW-1185">Reference proteome</keyword>
<sequence length="245" mass="25593">MPQVIAHDHHFDPSPGLRWLVRGLVLALMAGAGLWFHAHVVPIGHGPAVQRVKLMAPDATPPPTPQPTPEPQDQKPDKLDADSTQILDSAAPSAPGQPGPLGVDSEGDAGADSFALAAHPGGRELTTYPEGSGYGLGRGGSGDGVGTGAAGKLNTAFLGLYMRRIGYRLEGLLAHHDELRRQSWRATVAITIDAHGIIRQAQVLDAGGDGPLSGRLNSALVGMDTGEEPPHAGDTLRILIRSRLE</sequence>
<feature type="compositionally biased region" description="Basic and acidic residues" evidence="1">
    <location>
        <begin position="72"/>
        <end position="81"/>
    </location>
</feature>
<reference evidence="3 4" key="1">
    <citation type="journal article" date="2012" name="J. Bacteriol.">
        <title>Draft Genome Sequence of Novosphingobium nitrogenifigens Y88T.</title>
        <authorList>
            <person name="Strabala T.J."/>
            <person name="Macdonald L."/>
            <person name="Liu V."/>
            <person name="Smit A.M."/>
        </authorList>
    </citation>
    <scope>NUCLEOTIDE SEQUENCE [LARGE SCALE GENOMIC DNA]</scope>
    <source>
        <strain evidence="3 4">DSM 19370</strain>
    </source>
</reference>
<proteinExistence type="predicted"/>